<keyword evidence="2 15" id="KW-0813">Transport</keyword>
<dbReference type="Pfam" id="PF00430">
    <property type="entry name" value="ATP-synt_B"/>
    <property type="match status" value="1"/>
</dbReference>
<dbReference type="EMBL" id="JBHILJ010000012">
    <property type="protein sequence ID" value="MFB5738263.1"/>
    <property type="molecule type" value="Genomic_DNA"/>
</dbReference>
<dbReference type="Proteomes" id="UP000231912">
    <property type="component" value="Unassembled WGS sequence"/>
</dbReference>
<dbReference type="EMBL" id="NPDT01000009">
    <property type="protein sequence ID" value="PJZ64606.1"/>
    <property type="molecule type" value="Genomic_DNA"/>
</dbReference>
<keyword evidence="6 15" id="KW-0375">Hydrogen ion transport</keyword>
<comment type="function">
    <text evidence="12">Component of the F(0) channel, it forms part of the peripheral stalk, linking F(1) to F(0). The b'-subunit is a diverged and duplicated form of b found in plants and photosynthetic bacteria.</text>
</comment>
<dbReference type="NCBIfam" id="NF009991">
    <property type="entry name" value="PRK13460.1"/>
    <property type="match status" value="1"/>
</dbReference>
<dbReference type="GO" id="GO:0012505">
    <property type="term" value="C:endomembrane system"/>
    <property type="evidence" value="ECO:0007669"/>
    <property type="project" value="UniProtKB-SubCell"/>
</dbReference>
<comment type="subunit">
    <text evidence="13">F-type ATPases have 2 components, F(1) - the catalytic core - and F(0) - the membrane proton channel. F(1) has five subunits: alpha(3), beta(3), gamma(1), delta(1), epsilon(1). F(0) has four main subunits: a(1), b(2) and c(10-14). The alpha and beta chains form an alternating ring which encloses part of the gamma chain. F(1) is attached to F(0) by a central stalk formed by the gamma and epsilon chains, while a peripheral stalk is formed by the delta and b chains.</text>
</comment>
<evidence type="ECO:0000256" key="2">
    <source>
        <dbReference type="ARBA" id="ARBA00022448"/>
    </source>
</evidence>
<proteinExistence type="inferred from homology"/>
<feature type="coiled-coil region" evidence="17">
    <location>
        <begin position="58"/>
        <end position="103"/>
    </location>
</feature>
<accession>A0A2M9Z843</accession>
<evidence type="ECO:0000256" key="1">
    <source>
        <dbReference type="ARBA" id="ARBA00005513"/>
    </source>
</evidence>
<keyword evidence="17" id="KW-0175">Coiled coil</keyword>
<dbReference type="SUPFAM" id="SSF81573">
    <property type="entry name" value="F1F0 ATP synthase subunit B, membrane domain"/>
    <property type="match status" value="1"/>
</dbReference>
<comment type="similarity">
    <text evidence="1 15 16">Belongs to the ATPase B chain family.</text>
</comment>
<dbReference type="GO" id="GO:0046933">
    <property type="term" value="F:proton-transporting ATP synthase activity, rotational mechanism"/>
    <property type="evidence" value="ECO:0007669"/>
    <property type="project" value="UniProtKB-UniRule"/>
</dbReference>
<evidence type="ECO:0000256" key="16">
    <source>
        <dbReference type="RuleBase" id="RU003848"/>
    </source>
</evidence>
<dbReference type="InterPro" id="IPR050059">
    <property type="entry name" value="ATP_synthase_B_chain"/>
</dbReference>
<dbReference type="InterPro" id="IPR028987">
    <property type="entry name" value="ATP_synth_B-like_membr_sf"/>
</dbReference>
<dbReference type="GO" id="GO:0005886">
    <property type="term" value="C:plasma membrane"/>
    <property type="evidence" value="ECO:0007669"/>
    <property type="project" value="UniProtKB-SubCell"/>
</dbReference>
<evidence type="ECO:0000256" key="14">
    <source>
        <dbReference type="ARBA" id="ARBA00037847"/>
    </source>
</evidence>
<evidence type="ECO:0000313" key="21">
    <source>
        <dbReference type="Proteomes" id="UP001580391"/>
    </source>
</evidence>
<dbReference type="CDD" id="cd06503">
    <property type="entry name" value="ATP-synt_Fo_b"/>
    <property type="match status" value="1"/>
</dbReference>
<evidence type="ECO:0000256" key="15">
    <source>
        <dbReference type="HAMAP-Rule" id="MF_01398"/>
    </source>
</evidence>
<keyword evidence="8 15" id="KW-0406">Ion transport</keyword>
<reference evidence="18 21" key="2">
    <citation type="submission" date="2024-09" db="EMBL/GenBank/DDBJ databases">
        <title>Taxonomic and Genotyping Characterization of Leptospira Strains isolated from Multiple Sources in Colombia highlights the importance of intermediate species.</title>
        <authorList>
            <person name="Torres Higuera L."/>
            <person name="Rojas Tapias D."/>
            <person name="Jimenez Velasquez S."/>
            <person name="Renjifo Ibanez C."/>
        </authorList>
    </citation>
    <scope>NUCLEOTIDE SEQUENCE [LARGE SCALE GENOMIC DNA]</scope>
    <source>
        <strain evidence="18 21">Lep080</strain>
    </source>
</reference>
<evidence type="ECO:0000256" key="12">
    <source>
        <dbReference type="ARBA" id="ARBA00025614"/>
    </source>
</evidence>
<evidence type="ECO:0000256" key="3">
    <source>
        <dbReference type="ARBA" id="ARBA00022475"/>
    </source>
</evidence>
<evidence type="ECO:0000313" key="20">
    <source>
        <dbReference type="Proteomes" id="UP000231912"/>
    </source>
</evidence>
<dbReference type="Proteomes" id="UP001580391">
    <property type="component" value="Unassembled WGS sequence"/>
</dbReference>
<keyword evidence="5 15" id="KW-0812">Transmembrane</keyword>
<comment type="function">
    <text evidence="11 15">F(1)F(0) ATP synthase produces ATP from ADP in the presence of a proton or sodium gradient. F-type ATPases consist of two structural domains, F(1) containing the extramembraneous catalytic core and F(0) containing the membrane proton channel, linked together by a central stalk and a peripheral stalk. During catalysis, ATP synthesis in the catalytic domain of F(1) is coupled via a rotary mechanism of the central stalk subunits to proton translocation.</text>
</comment>
<evidence type="ECO:0000256" key="17">
    <source>
        <dbReference type="SAM" id="Coils"/>
    </source>
</evidence>
<evidence type="ECO:0000256" key="10">
    <source>
        <dbReference type="ARBA" id="ARBA00023310"/>
    </source>
</evidence>
<comment type="subcellular location">
    <subcellularLocation>
        <location evidence="15">Cell membrane</location>
        <topology evidence="15">Single-pass membrane protein</topology>
    </subcellularLocation>
    <subcellularLocation>
        <location evidence="14">Endomembrane system</location>
        <topology evidence="14">Single-pass membrane protein</topology>
    </subcellularLocation>
</comment>
<evidence type="ECO:0000256" key="8">
    <source>
        <dbReference type="ARBA" id="ARBA00023065"/>
    </source>
</evidence>
<dbReference type="AlphaFoldDB" id="A0A2M9Z843"/>
<dbReference type="RefSeq" id="WP_016544094.1">
    <property type="nucleotide sequence ID" value="NZ_JBHILI010000011.1"/>
</dbReference>
<protein>
    <recommendedName>
        <fullName evidence="15">ATP synthase subunit b</fullName>
    </recommendedName>
    <alternativeName>
        <fullName evidence="15">ATP synthase F(0) sector subunit b</fullName>
    </alternativeName>
    <alternativeName>
        <fullName evidence="15">ATPase subunit I</fullName>
    </alternativeName>
    <alternativeName>
        <fullName evidence="15">F-type ATPase subunit b</fullName>
        <shortName evidence="15">F-ATPase subunit b</shortName>
    </alternativeName>
</protein>
<keyword evidence="4 15" id="KW-0138">CF(0)</keyword>
<name>A0A2M9Z843_9LEPT</name>
<evidence type="ECO:0000313" key="18">
    <source>
        <dbReference type="EMBL" id="MFB5738263.1"/>
    </source>
</evidence>
<dbReference type="GO" id="GO:0045259">
    <property type="term" value="C:proton-transporting ATP synthase complex"/>
    <property type="evidence" value="ECO:0007669"/>
    <property type="project" value="UniProtKB-KW"/>
</dbReference>
<keyword evidence="9 15" id="KW-0472">Membrane</keyword>
<evidence type="ECO:0000256" key="9">
    <source>
        <dbReference type="ARBA" id="ARBA00023136"/>
    </source>
</evidence>
<dbReference type="InterPro" id="IPR002146">
    <property type="entry name" value="ATP_synth_b/b'su_bac/chlpt"/>
</dbReference>
<evidence type="ECO:0000256" key="5">
    <source>
        <dbReference type="ARBA" id="ARBA00022692"/>
    </source>
</evidence>
<evidence type="ECO:0000256" key="13">
    <source>
        <dbReference type="ARBA" id="ARBA00026054"/>
    </source>
</evidence>
<comment type="subunit">
    <text evidence="15">F-type ATPases have 2 components, F(1) - the catalytic core - and F(0) - the membrane proton channel. F(1) has five subunits: alpha(3), beta(3), gamma(1), delta(1), epsilon(1). F(0) has three main subunits: a(1), b(2) and c(10-14). The alpha and beta chains form an alternating ring which encloses part of the gamma chain. F(1) is attached to F(0) by a central stalk formed by the gamma and epsilon chains, while a peripheral stalk is formed by the delta and b chains.</text>
</comment>
<organism evidence="19 20">
    <name type="scientific">Leptospira wolffii</name>
    <dbReference type="NCBI Taxonomy" id="409998"/>
    <lineage>
        <taxon>Bacteria</taxon>
        <taxon>Pseudomonadati</taxon>
        <taxon>Spirochaetota</taxon>
        <taxon>Spirochaetia</taxon>
        <taxon>Leptospirales</taxon>
        <taxon>Leptospiraceae</taxon>
        <taxon>Leptospira</taxon>
    </lineage>
</organism>
<gene>
    <name evidence="15 19" type="primary">atpF</name>
    <name evidence="18" type="ORF">ACE5IX_17220</name>
    <name evidence="19" type="ORF">CH371_17700</name>
</gene>
<evidence type="ECO:0000256" key="11">
    <source>
        <dbReference type="ARBA" id="ARBA00025198"/>
    </source>
</evidence>
<evidence type="ECO:0000256" key="6">
    <source>
        <dbReference type="ARBA" id="ARBA00022781"/>
    </source>
</evidence>
<dbReference type="NCBIfam" id="TIGR01144">
    <property type="entry name" value="ATP_synt_b"/>
    <property type="match status" value="1"/>
</dbReference>
<keyword evidence="21" id="KW-1185">Reference proteome</keyword>
<dbReference type="GO" id="GO:0046961">
    <property type="term" value="F:proton-transporting ATPase activity, rotational mechanism"/>
    <property type="evidence" value="ECO:0007669"/>
    <property type="project" value="TreeGrafter"/>
</dbReference>
<evidence type="ECO:0000256" key="7">
    <source>
        <dbReference type="ARBA" id="ARBA00022989"/>
    </source>
</evidence>
<dbReference type="PANTHER" id="PTHR33445:SF1">
    <property type="entry name" value="ATP SYNTHASE SUBUNIT B"/>
    <property type="match status" value="1"/>
</dbReference>
<reference evidence="19 20" key="1">
    <citation type="submission" date="2017-07" db="EMBL/GenBank/DDBJ databases">
        <title>Leptospira spp. isolated from tropical soils.</title>
        <authorList>
            <person name="Thibeaux R."/>
            <person name="Iraola G."/>
            <person name="Ferres I."/>
            <person name="Bierque E."/>
            <person name="Girault D."/>
            <person name="Soupe-Gilbert M.-E."/>
            <person name="Picardeau M."/>
            <person name="Goarant C."/>
        </authorList>
    </citation>
    <scope>NUCLEOTIDE SEQUENCE [LARGE SCALE GENOMIC DNA]</scope>
    <source>
        <strain evidence="19 20">FH2-C-A2</strain>
    </source>
</reference>
<feature type="transmembrane region" description="Helical" evidence="15">
    <location>
        <begin position="20"/>
        <end position="40"/>
    </location>
</feature>
<keyword evidence="3 15" id="KW-1003">Cell membrane</keyword>
<evidence type="ECO:0000256" key="4">
    <source>
        <dbReference type="ARBA" id="ARBA00022547"/>
    </source>
</evidence>
<keyword evidence="7 15" id="KW-1133">Transmembrane helix</keyword>
<dbReference type="HAMAP" id="MF_01398">
    <property type="entry name" value="ATP_synth_b_bprime"/>
    <property type="match status" value="1"/>
</dbReference>
<dbReference type="PANTHER" id="PTHR33445">
    <property type="entry name" value="ATP SYNTHASE SUBUNIT B', CHLOROPLASTIC"/>
    <property type="match status" value="1"/>
</dbReference>
<sequence>MFLLAAGKGLGGLLDVNPGLLIWTLFTFAIVVVILKIFAWDVILKALDERAETVHNDIRKAADVRSEAEALLKDYEAKISAAKDQANGIVAEAKSDATNLRNKMLDEATKEVKALKDGAIKDIELAKSKALAELQTQIVDMTVQVAGLVLEKQLKADDYKSFIESELGKIKKLSA</sequence>
<keyword evidence="10 15" id="KW-0066">ATP synthesis</keyword>
<dbReference type="InterPro" id="IPR005864">
    <property type="entry name" value="ATP_synth_F0_bsu_bac"/>
</dbReference>
<comment type="caution">
    <text evidence="19">The sequence shown here is derived from an EMBL/GenBank/DDBJ whole genome shotgun (WGS) entry which is preliminary data.</text>
</comment>
<evidence type="ECO:0000313" key="19">
    <source>
        <dbReference type="EMBL" id="PJZ64606.1"/>
    </source>
</evidence>